<feature type="region of interest" description="Disordered" evidence="1">
    <location>
        <begin position="3270"/>
        <end position="3322"/>
    </location>
</feature>
<feature type="region of interest" description="Disordered" evidence="1">
    <location>
        <begin position="3084"/>
        <end position="3106"/>
    </location>
</feature>
<protein>
    <submittedName>
        <fullName evidence="4">Uncharacterized protein</fullName>
    </submittedName>
</protein>
<feature type="compositionally biased region" description="Acidic residues" evidence="1">
    <location>
        <begin position="2759"/>
        <end position="2780"/>
    </location>
</feature>
<name>A0A0X3PAB8_SCHSO</name>
<reference evidence="4" key="1">
    <citation type="submission" date="2016-01" db="EMBL/GenBank/DDBJ databases">
        <title>Reference transcriptome for the parasite Schistocephalus solidus: insights into the molecular evolution of parasitism.</title>
        <authorList>
            <person name="Hebert F.O."/>
            <person name="Grambauer S."/>
            <person name="Barber I."/>
            <person name="Landry C.R."/>
            <person name="Aubin-Horth N."/>
        </authorList>
    </citation>
    <scope>NUCLEOTIDE SEQUENCE</scope>
</reference>
<feature type="compositionally biased region" description="Basic and acidic residues" evidence="1">
    <location>
        <begin position="3285"/>
        <end position="3299"/>
    </location>
</feature>
<feature type="region of interest" description="Disordered" evidence="1">
    <location>
        <begin position="775"/>
        <end position="816"/>
    </location>
</feature>
<organism evidence="4">
    <name type="scientific">Schistocephalus solidus</name>
    <name type="common">Tapeworm</name>
    <dbReference type="NCBI Taxonomy" id="70667"/>
    <lineage>
        <taxon>Eukaryota</taxon>
        <taxon>Metazoa</taxon>
        <taxon>Spiralia</taxon>
        <taxon>Lophotrochozoa</taxon>
        <taxon>Platyhelminthes</taxon>
        <taxon>Cestoda</taxon>
        <taxon>Eucestoda</taxon>
        <taxon>Diphyllobothriidea</taxon>
        <taxon>Diphyllobothriidae</taxon>
        <taxon>Schistocephalus</taxon>
    </lineage>
</organism>
<dbReference type="PANTHER" id="PTHR17695">
    <property type="entry name" value="SMALL SUBUNIT PROCESSOME COMPONENT 20 HOMOLOG"/>
    <property type="match status" value="1"/>
</dbReference>
<dbReference type="GO" id="GO:0032040">
    <property type="term" value="C:small-subunit processome"/>
    <property type="evidence" value="ECO:0007669"/>
    <property type="project" value="TreeGrafter"/>
</dbReference>
<feature type="compositionally biased region" description="Polar residues" evidence="1">
    <location>
        <begin position="790"/>
        <end position="803"/>
    </location>
</feature>
<dbReference type="EMBL" id="GEEE01018193">
    <property type="protein sequence ID" value="JAP45032.1"/>
    <property type="molecule type" value="Transcribed_RNA"/>
</dbReference>
<evidence type="ECO:0000259" key="2">
    <source>
        <dbReference type="Pfam" id="PF07539"/>
    </source>
</evidence>
<accession>A0A0X3PAB8</accession>
<dbReference type="PANTHER" id="PTHR17695:SF11">
    <property type="entry name" value="SMALL SUBUNIT PROCESSOME COMPONENT 20 HOMOLOG"/>
    <property type="match status" value="1"/>
</dbReference>
<gene>
    <name evidence="4" type="ORF">TR144070</name>
</gene>
<proteinExistence type="predicted"/>
<dbReference type="InterPro" id="IPR016024">
    <property type="entry name" value="ARM-type_fold"/>
</dbReference>
<feature type="domain" description="U3 small nucleolar RNA-associated protein 20" evidence="3">
    <location>
        <begin position="1943"/>
        <end position="2089"/>
    </location>
</feature>
<dbReference type="InterPro" id="IPR052575">
    <property type="entry name" value="SSU_processome_comp_20"/>
</dbReference>
<feature type="region of interest" description="Disordered" evidence="1">
    <location>
        <begin position="2710"/>
        <end position="2780"/>
    </location>
</feature>
<evidence type="ECO:0000256" key="1">
    <source>
        <dbReference type="SAM" id="MobiDB-lite"/>
    </source>
</evidence>
<dbReference type="Pfam" id="PF07539">
    <property type="entry name" value="UTP20_N"/>
    <property type="match status" value="1"/>
</dbReference>
<feature type="domain" description="U3 small nucleolar RNA-associated protein 20 N-terminal" evidence="2">
    <location>
        <begin position="949"/>
        <end position="1490"/>
    </location>
</feature>
<evidence type="ECO:0000259" key="3">
    <source>
        <dbReference type="Pfam" id="PF20416"/>
    </source>
</evidence>
<dbReference type="Pfam" id="PF20416">
    <property type="entry name" value="UTP20"/>
    <property type="match status" value="1"/>
</dbReference>
<dbReference type="InterPro" id="IPR046523">
    <property type="entry name" value="UTP20_dom"/>
</dbReference>
<evidence type="ECO:0000313" key="4">
    <source>
        <dbReference type="EMBL" id="JAP45032.1"/>
    </source>
</evidence>
<dbReference type="GO" id="GO:0030686">
    <property type="term" value="C:90S preribosome"/>
    <property type="evidence" value="ECO:0007669"/>
    <property type="project" value="TreeGrafter"/>
</dbReference>
<dbReference type="SUPFAM" id="SSF48371">
    <property type="entry name" value="ARM repeat"/>
    <property type="match status" value="2"/>
</dbReference>
<dbReference type="InterPro" id="IPR011430">
    <property type="entry name" value="UTP20_N"/>
</dbReference>
<sequence>MASTRHKTENTFHFLTYKEKIKQKVRLSCRRSLVDADDDLDSFFASTLDNWTYINKSDTFSEFRRSVAPFVLNLKLILLHKDEVVSNLRHFMQKCDANSCGPILDLLSALSCDLREDFFPYFPTFFLEIQKLIIKDQQDAEILNDCFNCLSHMVYFLHRCMLKDLKGTIDLFVPLLTNKKQHIRTFSAGCIAFFLHKIPTAKLLRLLWELHKSDSSFTSDCGGDILAEMLRSMDGKFHSCCTEVIPGIMDLAVGKLKEATESPSERRLHSKKLRRDDAKNNIHDVDSLLDEEVAHFCMLCLTRALELLASSGLKPESLIATGKLYFSRLSDPNLVPSRALLLIAGLDSLVTLLYNRKHINQFEGILHELFFNSIAKHPSIPLAKLVLKFVNMVSQSLNCSLLVRQILSSTKFSEAERVGFLTSIIRHKSFERDFSVSLPDMLVRFSNNQPASLELLTVLARMCLIRRSPQDEPSIPSSSGSLLCLSLASSEIGRSSPNTPERTADWLIKTLKDEFNPRSVTLLLRRLCTLLVLKHLSPLSVNVMQLLPVDAKNICAVLAQHKDEMEDEATINLYVTCLCALYDAWFSLTLTTAFKASQPGPGNITFDFEFFLQLAVDSLSARPDLSCAFLRILDLCSQAGLLHDFESSVTVVERLLPFLMSFSHQIRLHTLRILRCLLMRIDSHGTGLLEESPLAVLDRCLTCERTKHCPNSLRELLATILHLHSGRTGVFKSTMGAKIVIHYLLGLLHTNLTPVWDGVVAALTSFLNPVFYSESADAGSQPRDYRKRQIASSRSKSPNSTAVTVPDDDEETTESTQAKLQWRQLCRALFWSKLTELLESEMSTSSRPPEEDDSGVSTLVFDELPIESAFLAQLYVIPDERSTSVLTNTTEAPVTFSPHRKPDWRNYRLNLWRSITPVAVGKHARFLVPIFLKFVNFEFYGCPSKANEDVLICALDLFSQMPNLQSVAKHEELCLTVLRLLTNKRPVVQQAAFKTWLNLSPKGVAPYREDLEKILSLQSFREAVRVFKLDTSVAPEDRAIVAPILIRILYGRLHLSKENLAPAVLTNLADCTDTELGILLSLIIESFYSAVGIPIEDLSAGDASLPPDIARLRASLGTNSWGRLQAICQVVENLLSFMGHRLGGLVPPSSESSEPSGSTHRPETHAPTLFRIGLLMIAITSVPSSTTVTEAKRPYSKQVKVVRKTGLALLLHLFNATGINTEAFWTPERVESVQHVVIRPYLPQLSQIAVASPGHLIICLSLACSQKAYLSANFLTQDLLTELMKLLLHPKVSKHVTRIIIEILWNMIFLPDVQVIGRLAVLPHHGSLIEYLYQRMLALRSLGSSQARKTLNSASEVLQREFKLLGYLTVPLDNTEACFLSPDQASRLLIGLLPFLMKTFARKSTTATPLWLRRRGAQETKLPQLVTEAVRTAHAISGENTEAEILRALCRLMEITSDVSDHLSRVLDLFSKVESRISRTLLCNAAGIAASRLPLPTAVGGGGALNAALRDLSLFNTDLAKQAPPGVVEAMRAVRTQWGEKKSSAALVAAPAFERNIVFKLLSMVNSWDSSRLDMIDSTQHEAGMNAFAGLCDLLIPAAADGDKESGPATIVGSADSLVFFIHLAGINCALHVLQTAELQLRDLALDYCVRLAETLRRGSALHKQEKKAASVSENLTKRLIVDSLWPGLCRGIKFCTGPRRLHFFRLLTGLIRALQSHPFFAPLALLADFSNTQTCFFTNLQSGTTARQLFALRRLALFLQNPLTITSKKAIQRCLATAPARKGKSQVLEEASGCAKEPFVLPLQHLRGVILPVLLFIVKQELSNEVNSPNGTVSPEARTLLAACFDAVRALASHLPWSPYRELLNSALSQLDQAPDSSVALRYALAIIDGFQAPKWSESDNGQSEVLNFMLTVVARMQTHITPSKSDGGRADVNPKLRSGAYLRTNAVVALVTLLRRLPQGSLSQRLPHLLLRVVDVLRPSRKLPSRARMEAVSALSKVAAMVAGGDNGGRDLDCLFNTVSRELSRGYTAMQIRLASLHRIFGDLAASIEKGDVSIVPGTLDNGCLLLFRLYLDEVAGSLGEQNDSRRDALASFSATSVAEGGLISSLPVAGSADLPEAKGFKAPVGLPLLLRFMSPSALERLFSDLHVAAALVAKGLIISNESLGSGGGEVTSDKKLINHLRYRKRALARLQTVLNRIPTKQGLLAPRPFGGASYLDAGRLSLKLINTGNNIKIAQTPTQPIKHGPAALYRPGWGKAGSQLLEQRPSYLELPPEPTRESQKLHATQSDTAAHESLLVSCGLQTLLGLLRNGLLQPEREADFQLLADCVPAVMRSLGTSYLVVLAGAVRCVRFFLHIAVRGFTLQLPEITSRLFALIASHAGLLSTGGSARDAVAQSFAQGLYTTLAAVIRHQNHCPLSQTQLVTLFTTIETEIVRDAATAPALALLLSLLHRRLRDPSATEESAAVVKFNKDNSAASSADAMLAQGLLVAKVTDTDFSFAGAGGGPRLVALMLRVLRMAITSPSELARRDCRRCLLTFLLNYPHQRRFITSLLGFLLRQLEHGVEFGRSSVASLLANIVAELPVQNLLQGGLDETILLAVGAAIERESSVSVRLALYGIIRLLFTRLPEANAEAHFNDYLLAFLRAPADTRASARLLGLQLVSVVLDTQETLSTANRRNLLLDVIANHIVSDSRRELRELRSTHAHLFSEVTQADKPTKTPVDGEIPADAVDDDDGWMSDLEVPPSPPPGSKTMPYDQEEDEDEATEDKDEAEDVEEAENLLTEDLQAELEEVSPPEQVAADAVKAVESCIGSSATHTALQPSRSAPDMHFVLVTCTLEHGLRMIYRLLSPFGEDEVEADLTALITSKAMVPLWQTLLCPPEENDDERAKKYSKLLMLGEADAEERSLRRRQRRGGGLLLLAPTRPVREWTARCLSLLLRAEITSLGKVVTAGTEPVFRSEFFKSELEKGKKRGRQRLALLLSGILSDSLRVLELESRNSMPEEYSTVVLSNIIQLGQLLHALGSWKPVLRIFKAANRISLDELNNRKYSFAQRILALKLTAGLLLKLPPPSEADMATILRNPSGTHADATGEEEGEMTEPAPSTGSLYLKTALRLLARESRQRERLAFLATSSVPLSGDVAPAGEERNVGRKLSGRLSRVDSMRARMRRKRTEAKMRRALLSGQLSAAEASQRLATLPMVELASADHLISLIESTESALTSTLSASSNQPSLLSTLYARNSLSLHRKRDARALRKVVKAALGEHHNPATETDYAPMGALEDYPAKKSKVDLEEEKSRRQRKRSRFPVSSSGPAKKSKLK</sequence>